<sequence length="37" mass="4263">MTIPWADMLRDPFLLITGGLFIAIAVFMLVQKMRQKP</sequence>
<keyword evidence="1" id="KW-0812">Transmembrane</keyword>
<reference evidence="2 3" key="1">
    <citation type="journal article" date="2014" name="Nature">
        <title>Sequential evolution of bacterial morphology by co-option of a developmental regulator.</title>
        <authorList>
            <person name="Jiang C."/>
            <person name="Brown P.J."/>
            <person name="Ducret A."/>
            <person name="Brun Y.V."/>
        </authorList>
    </citation>
    <scope>NUCLEOTIDE SEQUENCE [LARGE SCALE GENOMIC DNA]</scope>
    <source>
        <strain evidence="2 3">DSM 16100</strain>
    </source>
</reference>
<dbReference type="Proteomes" id="UP000017837">
    <property type="component" value="Unassembled WGS sequence"/>
</dbReference>
<proteinExistence type="predicted"/>
<name>V4NUM6_9CAUL</name>
<dbReference type="AlphaFoldDB" id="V4NUM6"/>
<protein>
    <submittedName>
        <fullName evidence="2">Uncharacterized protein</fullName>
    </submittedName>
</protein>
<keyword evidence="1" id="KW-0472">Membrane</keyword>
<evidence type="ECO:0000313" key="3">
    <source>
        <dbReference type="Proteomes" id="UP000017837"/>
    </source>
</evidence>
<dbReference type="EMBL" id="AWGB01000057">
    <property type="protein sequence ID" value="ESQ85532.1"/>
    <property type="molecule type" value="Genomic_DNA"/>
</dbReference>
<dbReference type="STRING" id="1121022.GCA_000376105_01236"/>
<dbReference type="PATRIC" id="fig|1121022.4.peg.3820"/>
<evidence type="ECO:0000313" key="2">
    <source>
        <dbReference type="EMBL" id="ESQ85532.1"/>
    </source>
</evidence>
<organism evidence="2 3">
    <name type="scientific">Asticcacaulis benevestitus DSM 16100 = ATCC BAA-896</name>
    <dbReference type="NCBI Taxonomy" id="1121022"/>
    <lineage>
        <taxon>Bacteria</taxon>
        <taxon>Pseudomonadati</taxon>
        <taxon>Pseudomonadota</taxon>
        <taxon>Alphaproteobacteria</taxon>
        <taxon>Caulobacterales</taxon>
        <taxon>Caulobacteraceae</taxon>
        <taxon>Asticcacaulis</taxon>
    </lineage>
</organism>
<accession>V4NUM6</accession>
<keyword evidence="1" id="KW-1133">Transmembrane helix</keyword>
<evidence type="ECO:0000256" key="1">
    <source>
        <dbReference type="SAM" id="Phobius"/>
    </source>
</evidence>
<keyword evidence="3" id="KW-1185">Reference proteome</keyword>
<feature type="transmembrane region" description="Helical" evidence="1">
    <location>
        <begin position="12"/>
        <end position="30"/>
    </location>
</feature>
<gene>
    <name evidence="2" type="ORF">ABENE_18675</name>
</gene>
<comment type="caution">
    <text evidence="2">The sequence shown here is derived from an EMBL/GenBank/DDBJ whole genome shotgun (WGS) entry which is preliminary data.</text>
</comment>